<dbReference type="Pfam" id="PF00072">
    <property type="entry name" value="Response_reg"/>
    <property type="match status" value="1"/>
</dbReference>
<accession>A0A5S9NWZ8</accession>
<keyword evidence="3" id="KW-0805">Transcription regulation</keyword>
<dbReference type="Pfam" id="PF00486">
    <property type="entry name" value="Trans_reg_C"/>
    <property type="match status" value="1"/>
</dbReference>
<proteinExistence type="predicted"/>
<keyword evidence="2" id="KW-0902">Two-component regulatory system</keyword>
<organism evidence="10 11">
    <name type="scientific">BD1-7 clade bacterium</name>
    <dbReference type="NCBI Taxonomy" id="2029982"/>
    <lineage>
        <taxon>Bacteria</taxon>
        <taxon>Pseudomonadati</taxon>
        <taxon>Pseudomonadota</taxon>
        <taxon>Gammaproteobacteria</taxon>
        <taxon>Cellvibrionales</taxon>
        <taxon>Spongiibacteraceae</taxon>
        <taxon>BD1-7 clade</taxon>
    </lineage>
</organism>
<dbReference type="PROSITE" id="PS51755">
    <property type="entry name" value="OMPR_PHOB"/>
    <property type="match status" value="1"/>
</dbReference>
<dbReference type="InterPro" id="IPR039420">
    <property type="entry name" value="WalR-like"/>
</dbReference>
<dbReference type="CDD" id="cd00383">
    <property type="entry name" value="trans_reg_C"/>
    <property type="match status" value="1"/>
</dbReference>
<keyword evidence="5" id="KW-0804">Transcription</keyword>
<keyword evidence="4 7" id="KW-0238">DNA-binding</keyword>
<reference evidence="10 11" key="1">
    <citation type="submission" date="2019-11" db="EMBL/GenBank/DDBJ databases">
        <authorList>
            <person name="Holert J."/>
        </authorList>
    </citation>
    <scope>NUCLEOTIDE SEQUENCE [LARGE SCALE GENOMIC DNA]</scope>
    <source>
        <strain evidence="10">BC5_2</strain>
    </source>
</reference>
<dbReference type="GO" id="GO:0005829">
    <property type="term" value="C:cytosol"/>
    <property type="evidence" value="ECO:0007669"/>
    <property type="project" value="TreeGrafter"/>
</dbReference>
<dbReference type="GO" id="GO:0032993">
    <property type="term" value="C:protein-DNA complex"/>
    <property type="evidence" value="ECO:0007669"/>
    <property type="project" value="TreeGrafter"/>
</dbReference>
<dbReference type="GO" id="GO:0006355">
    <property type="term" value="P:regulation of DNA-templated transcription"/>
    <property type="evidence" value="ECO:0007669"/>
    <property type="project" value="InterPro"/>
</dbReference>
<feature type="domain" description="OmpR/PhoB-type" evidence="9">
    <location>
        <begin position="133"/>
        <end position="234"/>
    </location>
</feature>
<sequence length="238" mass="25949">MSVPSRHILIIDDDQMLTSFVNEYLTEGGYISHVASSAAAALQMVALQKIDLVVLDLGLPDEDGLVLLRRWRKNLTIPVFVVSARDDAETRVAALEMGAADYLVKPFNPREFMLRLANLLPNVDRTAVADVQGVTLSSDPALSIDLYHRTVTYGGDQQLVLTRAEFDVLACLANQPGRAVTREELLDASHFQGETVNASSLGVLIHRIRKKLGSIVGSQELIATVSGVGYRLLPAVEK</sequence>
<gene>
    <name evidence="10" type="primary">torR</name>
    <name evidence="10" type="ORF">DPBNPPHM_03267</name>
</gene>
<dbReference type="Proteomes" id="UP000434580">
    <property type="component" value="Unassembled WGS sequence"/>
</dbReference>
<dbReference type="GO" id="GO:0000156">
    <property type="term" value="F:phosphorelay response regulator activity"/>
    <property type="evidence" value="ECO:0007669"/>
    <property type="project" value="TreeGrafter"/>
</dbReference>
<dbReference type="PANTHER" id="PTHR48111">
    <property type="entry name" value="REGULATOR OF RPOS"/>
    <property type="match status" value="1"/>
</dbReference>
<feature type="domain" description="Response regulatory" evidence="8">
    <location>
        <begin position="7"/>
        <end position="120"/>
    </location>
</feature>
<dbReference type="Gene3D" id="1.10.10.10">
    <property type="entry name" value="Winged helix-like DNA-binding domain superfamily/Winged helix DNA-binding domain"/>
    <property type="match status" value="1"/>
</dbReference>
<name>A0A5S9NWZ8_9GAMM</name>
<dbReference type="SMART" id="SM00862">
    <property type="entry name" value="Trans_reg_C"/>
    <property type="match status" value="1"/>
</dbReference>
<evidence type="ECO:0000256" key="1">
    <source>
        <dbReference type="ARBA" id="ARBA00022553"/>
    </source>
</evidence>
<keyword evidence="1 6" id="KW-0597">Phosphoprotein</keyword>
<evidence type="ECO:0000256" key="4">
    <source>
        <dbReference type="ARBA" id="ARBA00023125"/>
    </source>
</evidence>
<dbReference type="PROSITE" id="PS50110">
    <property type="entry name" value="RESPONSE_REGULATORY"/>
    <property type="match status" value="1"/>
</dbReference>
<dbReference type="SUPFAM" id="SSF52172">
    <property type="entry name" value="CheY-like"/>
    <property type="match status" value="1"/>
</dbReference>
<dbReference type="InterPro" id="IPR036388">
    <property type="entry name" value="WH-like_DNA-bd_sf"/>
</dbReference>
<dbReference type="SMART" id="SM00448">
    <property type="entry name" value="REC"/>
    <property type="match status" value="1"/>
</dbReference>
<dbReference type="PANTHER" id="PTHR48111:SF1">
    <property type="entry name" value="TWO-COMPONENT RESPONSE REGULATOR ORR33"/>
    <property type="match status" value="1"/>
</dbReference>
<dbReference type="Gene3D" id="3.40.50.2300">
    <property type="match status" value="1"/>
</dbReference>
<dbReference type="AlphaFoldDB" id="A0A5S9NWZ8"/>
<dbReference type="OrthoDB" id="9802426at2"/>
<feature type="modified residue" description="4-aspartylphosphate" evidence="6">
    <location>
        <position position="56"/>
    </location>
</feature>
<evidence type="ECO:0000313" key="10">
    <source>
        <dbReference type="EMBL" id="CAA0095338.1"/>
    </source>
</evidence>
<evidence type="ECO:0000256" key="5">
    <source>
        <dbReference type="ARBA" id="ARBA00023163"/>
    </source>
</evidence>
<evidence type="ECO:0000259" key="9">
    <source>
        <dbReference type="PROSITE" id="PS51755"/>
    </source>
</evidence>
<dbReference type="InterPro" id="IPR016032">
    <property type="entry name" value="Sig_transdc_resp-reg_C-effctor"/>
</dbReference>
<dbReference type="Gene3D" id="6.10.250.690">
    <property type="match status" value="1"/>
</dbReference>
<dbReference type="InterPro" id="IPR011006">
    <property type="entry name" value="CheY-like_superfamily"/>
</dbReference>
<dbReference type="InterPro" id="IPR001867">
    <property type="entry name" value="OmpR/PhoB-type_DNA-bd"/>
</dbReference>
<evidence type="ECO:0000259" key="8">
    <source>
        <dbReference type="PROSITE" id="PS50110"/>
    </source>
</evidence>
<evidence type="ECO:0000256" key="7">
    <source>
        <dbReference type="PROSITE-ProRule" id="PRU01091"/>
    </source>
</evidence>
<evidence type="ECO:0000256" key="2">
    <source>
        <dbReference type="ARBA" id="ARBA00023012"/>
    </source>
</evidence>
<evidence type="ECO:0000313" key="11">
    <source>
        <dbReference type="Proteomes" id="UP000434580"/>
    </source>
</evidence>
<evidence type="ECO:0000256" key="3">
    <source>
        <dbReference type="ARBA" id="ARBA00023015"/>
    </source>
</evidence>
<dbReference type="GO" id="GO:0000976">
    <property type="term" value="F:transcription cis-regulatory region binding"/>
    <property type="evidence" value="ECO:0007669"/>
    <property type="project" value="TreeGrafter"/>
</dbReference>
<protein>
    <submittedName>
        <fullName evidence="10">TorCAD operon transcriptional regulatory protein TorR</fullName>
    </submittedName>
</protein>
<dbReference type="SUPFAM" id="SSF46894">
    <property type="entry name" value="C-terminal effector domain of the bipartite response regulators"/>
    <property type="match status" value="1"/>
</dbReference>
<evidence type="ECO:0000256" key="6">
    <source>
        <dbReference type="PROSITE-ProRule" id="PRU00169"/>
    </source>
</evidence>
<dbReference type="EMBL" id="CACSII010000004">
    <property type="protein sequence ID" value="CAA0095338.1"/>
    <property type="molecule type" value="Genomic_DNA"/>
</dbReference>
<feature type="DNA-binding region" description="OmpR/PhoB-type" evidence="7">
    <location>
        <begin position="133"/>
        <end position="234"/>
    </location>
</feature>
<dbReference type="InterPro" id="IPR001789">
    <property type="entry name" value="Sig_transdc_resp-reg_receiver"/>
</dbReference>